<dbReference type="PROSITE" id="PS50890">
    <property type="entry name" value="PUA"/>
    <property type="match status" value="1"/>
</dbReference>
<dbReference type="InterPro" id="IPR036877">
    <property type="entry name" value="SUI1_dom_sf"/>
</dbReference>
<sequence length="637" mass="68967">MFKKPLHNLKTSAPLRGSDRRKLKQRVVNSFSLSTEDADILVPEGILSVKFSTHLDDPGVAYLAPDGDPLWFTIGKGSEDLIPSVYTLWKNTKLLPFVSTPKAVIPILLNGADLMIPGIVHCSPSLKEGQLVAICKYERKGETPTLSPPLAVGTMAISSDQLHAGQKERGKGVLVLHTWKDHLWEMGSKRDLPEDVPITAGDPESDEEANPETQSPNGDAETTTTAMETMTEAVASLSVAENPPSISPSVPTSVPTYTAEEVTTLLNKALLQAISASLSSLPTSSFPITATIFYTSHILPNRPNFPALILPPSAASDSGSPFSDSNEYNGPSPQDITIKTSSHKSLSTFLKAAEKAGFLTTKAPQKHSAQSDLLITSVNGSHPEVQGHKSFVTVRNAEQKAAKKALRDDQERERQAAASGEIEVKEFWKPHMSSVELFQTMGGSASNLYSLPEIQALINSYITSQDLVNKHEPAYINLDVALVSCLSSKQGKSKGKDKGPSSSTAEETEFMRRDELGKKIVDKMQRWYQIRAEGKEPVTKKGQVNPIQVSMKMRQGRKASTLITGFEPFYIVAEEMAEDLRKTCAGATSVSPVPGKPANSGMEVLVQGKQSKAVVDYLLGKGVPKKWINVVNAVGKK</sequence>
<evidence type="ECO:0000313" key="4">
    <source>
        <dbReference type="EMBL" id="KAF5359004.1"/>
    </source>
</evidence>
<dbReference type="GO" id="GO:0003723">
    <property type="term" value="F:RNA binding"/>
    <property type="evidence" value="ECO:0007669"/>
    <property type="project" value="InterPro"/>
</dbReference>
<reference evidence="4 5" key="1">
    <citation type="journal article" date="2020" name="ISME J.">
        <title>Uncovering the hidden diversity of litter-decomposition mechanisms in mushroom-forming fungi.</title>
        <authorList>
            <person name="Floudas D."/>
            <person name="Bentzer J."/>
            <person name="Ahren D."/>
            <person name="Johansson T."/>
            <person name="Persson P."/>
            <person name="Tunlid A."/>
        </authorList>
    </citation>
    <scope>NUCLEOTIDE SEQUENCE [LARGE SCALE GENOMIC DNA]</scope>
    <source>
        <strain evidence="4 5">CBS 291.85</strain>
    </source>
</reference>
<dbReference type="Pfam" id="PF26292">
    <property type="entry name" value="PUA_elF2D"/>
    <property type="match status" value="1"/>
</dbReference>
<dbReference type="PANTHER" id="PTHR12217:SF4">
    <property type="entry name" value="EUKARYOTIC TRANSLATION INITIATION FACTOR 2D"/>
    <property type="match status" value="1"/>
</dbReference>
<keyword evidence="1" id="KW-0963">Cytoplasm</keyword>
<dbReference type="Pfam" id="PF25304">
    <property type="entry name" value="WHD_eIF2D"/>
    <property type="match status" value="1"/>
</dbReference>
<dbReference type="GO" id="GO:0005737">
    <property type="term" value="C:cytoplasm"/>
    <property type="evidence" value="ECO:0007669"/>
    <property type="project" value="UniProtKB-SubCell"/>
</dbReference>
<dbReference type="CDD" id="cd11610">
    <property type="entry name" value="eIF2D_N"/>
    <property type="match status" value="1"/>
</dbReference>
<comment type="caution">
    <text evidence="4">The sequence shown here is derived from an EMBL/GenBank/DDBJ whole genome shotgun (WGS) entry which is preliminary data.</text>
</comment>
<dbReference type="InterPro" id="IPR058886">
    <property type="entry name" value="SWIB_eIF2D"/>
</dbReference>
<dbReference type="InterPro" id="IPR039757">
    <property type="entry name" value="EIF2D"/>
</dbReference>
<name>A0A8H5LJ41_9AGAR</name>
<proteinExistence type="predicted"/>
<dbReference type="Pfam" id="PF26291">
    <property type="entry name" value="SWIB_eIF2D"/>
    <property type="match status" value="1"/>
</dbReference>
<dbReference type="InterPro" id="IPR048248">
    <property type="entry name" value="PUA_eIF2d-like"/>
</dbReference>
<dbReference type="InterPro" id="IPR039759">
    <property type="entry name" value="eIF2D_SUI1"/>
</dbReference>
<dbReference type="InterPro" id="IPR057429">
    <property type="entry name" value="WH_eIF2D"/>
</dbReference>
<protein>
    <recommendedName>
        <fullName evidence="3">SUI1 domain-containing protein</fullName>
    </recommendedName>
</protein>
<dbReference type="GO" id="GO:0001731">
    <property type="term" value="P:formation of translation preinitiation complex"/>
    <property type="evidence" value="ECO:0007669"/>
    <property type="project" value="InterPro"/>
</dbReference>
<dbReference type="AlphaFoldDB" id="A0A8H5LJ41"/>
<organism evidence="4 5">
    <name type="scientific">Tetrapyrgos nigripes</name>
    <dbReference type="NCBI Taxonomy" id="182062"/>
    <lineage>
        <taxon>Eukaryota</taxon>
        <taxon>Fungi</taxon>
        <taxon>Dikarya</taxon>
        <taxon>Basidiomycota</taxon>
        <taxon>Agaricomycotina</taxon>
        <taxon>Agaricomycetes</taxon>
        <taxon>Agaricomycetidae</taxon>
        <taxon>Agaricales</taxon>
        <taxon>Marasmiineae</taxon>
        <taxon>Marasmiaceae</taxon>
        <taxon>Tetrapyrgos</taxon>
    </lineage>
</organism>
<dbReference type="Pfam" id="PF17832">
    <property type="entry name" value="Pre-PUA"/>
    <property type="match status" value="1"/>
</dbReference>
<dbReference type="InterPro" id="IPR036885">
    <property type="entry name" value="SWIB_MDM2_dom_sf"/>
</dbReference>
<feature type="region of interest" description="Disordered" evidence="2">
    <location>
        <begin position="190"/>
        <end position="222"/>
    </location>
</feature>
<dbReference type="SUPFAM" id="SSF47592">
    <property type="entry name" value="SWIB/MDM2 domain"/>
    <property type="match status" value="1"/>
</dbReference>
<evidence type="ECO:0000313" key="5">
    <source>
        <dbReference type="Proteomes" id="UP000559256"/>
    </source>
</evidence>
<gene>
    <name evidence="4" type="ORF">D9758_004879</name>
</gene>
<keyword evidence="5" id="KW-1185">Reference proteome</keyword>
<feature type="region of interest" description="Disordered" evidence="2">
    <location>
        <begin position="310"/>
        <end position="334"/>
    </location>
</feature>
<dbReference type="Pfam" id="PF01253">
    <property type="entry name" value="SUI1"/>
    <property type="match status" value="1"/>
</dbReference>
<accession>A0A8H5LJ41</accession>
<dbReference type="FunFam" id="3.30.780.10:FF:000008">
    <property type="entry name" value="eukaryotic translation initiation factor 2D"/>
    <property type="match status" value="1"/>
</dbReference>
<dbReference type="InterPro" id="IPR001950">
    <property type="entry name" value="SUI1"/>
</dbReference>
<dbReference type="CDD" id="cd11608">
    <property type="entry name" value="eIF2D_C"/>
    <property type="match status" value="1"/>
</dbReference>
<dbReference type="Gene3D" id="3.10.400.20">
    <property type="match status" value="1"/>
</dbReference>
<dbReference type="InterPro" id="IPR048247">
    <property type="entry name" value="eIF2D_N"/>
</dbReference>
<dbReference type="InterPro" id="IPR041366">
    <property type="entry name" value="Pre-PUA"/>
</dbReference>
<feature type="domain" description="SUI1" evidence="3">
    <location>
        <begin position="547"/>
        <end position="622"/>
    </location>
</feature>
<dbReference type="Gene3D" id="3.30.780.10">
    <property type="entry name" value="SUI1-like domain"/>
    <property type="match status" value="1"/>
</dbReference>
<dbReference type="SUPFAM" id="SSF88697">
    <property type="entry name" value="PUA domain-like"/>
    <property type="match status" value="1"/>
</dbReference>
<dbReference type="PANTHER" id="PTHR12217">
    <property type="entry name" value="EUKARYOTIC TRANSLATION INITIATION FACTOR 2D"/>
    <property type="match status" value="1"/>
</dbReference>
<dbReference type="InterPro" id="IPR004521">
    <property type="entry name" value="Uncharacterised_CHP00451"/>
</dbReference>
<dbReference type="InterPro" id="IPR015947">
    <property type="entry name" value="PUA-like_sf"/>
</dbReference>
<evidence type="ECO:0000259" key="3">
    <source>
        <dbReference type="PROSITE" id="PS50296"/>
    </source>
</evidence>
<dbReference type="SUPFAM" id="SSF55159">
    <property type="entry name" value="eIF1-like"/>
    <property type="match status" value="1"/>
</dbReference>
<evidence type="ECO:0000256" key="2">
    <source>
        <dbReference type="SAM" id="MobiDB-lite"/>
    </source>
</evidence>
<dbReference type="Proteomes" id="UP000559256">
    <property type="component" value="Unassembled WGS sequence"/>
</dbReference>
<dbReference type="OrthoDB" id="199771at2759"/>
<evidence type="ECO:0000256" key="1">
    <source>
        <dbReference type="ARBA" id="ARBA00022490"/>
    </source>
</evidence>
<dbReference type="PROSITE" id="PS50296">
    <property type="entry name" value="SUI1"/>
    <property type="match status" value="1"/>
</dbReference>
<dbReference type="EMBL" id="JAACJM010000047">
    <property type="protein sequence ID" value="KAF5359004.1"/>
    <property type="molecule type" value="Genomic_DNA"/>
</dbReference>
<feature type="region of interest" description="Disordered" evidence="2">
    <location>
        <begin position="489"/>
        <end position="511"/>
    </location>
</feature>
<dbReference type="NCBIfam" id="TIGR00451">
    <property type="entry name" value="unchar_dom_2"/>
    <property type="match status" value="1"/>
</dbReference>
<dbReference type="CDD" id="cd21156">
    <property type="entry name" value="PUA_eIF2d-like"/>
    <property type="match status" value="1"/>
</dbReference>
<dbReference type="GO" id="GO:0003743">
    <property type="term" value="F:translation initiation factor activity"/>
    <property type="evidence" value="ECO:0007669"/>
    <property type="project" value="InterPro"/>
</dbReference>
<feature type="compositionally biased region" description="Polar residues" evidence="2">
    <location>
        <begin position="315"/>
        <end position="334"/>
    </location>
</feature>